<dbReference type="FunFam" id="3.40.720.10:FF:000017">
    <property type="entry name" value="Predicted protein"/>
    <property type="match status" value="1"/>
</dbReference>
<dbReference type="PANTHER" id="PTHR10974:SF1">
    <property type="entry name" value="FI08016P-RELATED"/>
    <property type="match status" value="1"/>
</dbReference>
<dbReference type="SUPFAM" id="SSF53649">
    <property type="entry name" value="Alkaline phosphatase-like"/>
    <property type="match status" value="1"/>
</dbReference>
<organism evidence="1 2">
    <name type="scientific">Elysia chlorotica</name>
    <name type="common">Eastern emerald elysia</name>
    <name type="synonym">Sea slug</name>
    <dbReference type="NCBI Taxonomy" id="188477"/>
    <lineage>
        <taxon>Eukaryota</taxon>
        <taxon>Metazoa</taxon>
        <taxon>Spiralia</taxon>
        <taxon>Lophotrochozoa</taxon>
        <taxon>Mollusca</taxon>
        <taxon>Gastropoda</taxon>
        <taxon>Heterobranchia</taxon>
        <taxon>Euthyneura</taxon>
        <taxon>Panpulmonata</taxon>
        <taxon>Sacoglossa</taxon>
        <taxon>Placobranchoidea</taxon>
        <taxon>Plakobranchidae</taxon>
        <taxon>Elysia</taxon>
    </lineage>
</organism>
<dbReference type="CDD" id="cd16021">
    <property type="entry name" value="ALP_like"/>
    <property type="match status" value="1"/>
</dbReference>
<keyword evidence="2" id="KW-1185">Reference proteome</keyword>
<dbReference type="Proteomes" id="UP000271974">
    <property type="component" value="Unassembled WGS sequence"/>
</dbReference>
<dbReference type="GO" id="GO:0005615">
    <property type="term" value="C:extracellular space"/>
    <property type="evidence" value="ECO:0007669"/>
    <property type="project" value="TreeGrafter"/>
</dbReference>
<dbReference type="Gene3D" id="3.40.720.10">
    <property type="entry name" value="Alkaline Phosphatase, subunit A"/>
    <property type="match status" value="1"/>
</dbReference>
<name>A0A433TUE9_ELYCH</name>
<reference evidence="1 2" key="1">
    <citation type="submission" date="2019-01" db="EMBL/GenBank/DDBJ databases">
        <title>A draft genome assembly of the solar-powered sea slug Elysia chlorotica.</title>
        <authorList>
            <person name="Cai H."/>
            <person name="Li Q."/>
            <person name="Fang X."/>
            <person name="Li J."/>
            <person name="Curtis N.E."/>
            <person name="Altenburger A."/>
            <person name="Shibata T."/>
            <person name="Feng M."/>
            <person name="Maeda T."/>
            <person name="Schwartz J.A."/>
            <person name="Shigenobu S."/>
            <person name="Lundholm N."/>
            <person name="Nishiyama T."/>
            <person name="Yang H."/>
            <person name="Hasebe M."/>
            <person name="Li S."/>
            <person name="Pierce S.K."/>
            <person name="Wang J."/>
        </authorList>
    </citation>
    <scope>NUCLEOTIDE SEQUENCE [LARGE SCALE GENOMIC DNA]</scope>
    <source>
        <strain evidence="1">EC2010</strain>
        <tissue evidence="1">Whole organism of an adult</tissue>
    </source>
</reference>
<dbReference type="Pfam" id="PF02995">
    <property type="entry name" value="DUF229"/>
    <property type="match status" value="1"/>
</dbReference>
<sequence>MGLLEFAMMSITKTSKSCFAMALTTAVLFLLMLNWHLFTEESIAHSRTVPRIKTLNFTLTVSGVGTLDSTLTGGELKSGISECVYPQVDPFDPSIMELAGLNMMPLNCASDFMPEITYIDGLYIRVNSFIFDKNTTCKYRNITRVPFQDSEISFSNWSEAFSESMPITEEHEFIHVKCLDSNMKNKVISKAFYSLVPKRPHLNSLYKAAINKRLKQFKPKETLNVIVFGLDGLPRHQMIRAMPKTYKLLTDLKSFDFTMHGQTGDNTLSNFLSFLTPYNFTELSKWWGPGKPEDTFDLIWKDYEQAGYRTLFTEDDPKSSGFYYRAGKFIFPQTSYWNRPLQIAMNQEPGFIQRKGICNGPRSTSENLHLMNYSKDLWFPSDPVTCWTMISDVTHDYITNAASIDGEIYNFYKFLLQNGHLNRSVVIFFSDHGSRWGKIRETYNGLVESRNPLLVVTFPSWFLEKYPDIARNLQTNTRRLTSHFDTRQMLLDLLYFKAQGPTPPFRGEHGMSLFQEIPANRTCAEASIPEEYCLCGQRVDRYLKLTSPEVATVSQALLSVVRNRSDPGKCEQYRLGEVLQVAALAPPKVMKNASHRHLVCRVRISVQPGGAIFEGTVAMDQKTKKTKVGENIERLNMYKGEKECLPTPEQQIFCYCKSNRAKT</sequence>
<gene>
    <name evidence="1" type="ORF">EGW08_007123</name>
</gene>
<dbReference type="InterPro" id="IPR004245">
    <property type="entry name" value="DUF229"/>
</dbReference>
<proteinExistence type="predicted"/>
<dbReference type="InterPro" id="IPR017850">
    <property type="entry name" value="Alkaline_phosphatase_core_sf"/>
</dbReference>
<protein>
    <submittedName>
        <fullName evidence="1">Uncharacterized protein</fullName>
    </submittedName>
</protein>
<evidence type="ECO:0000313" key="1">
    <source>
        <dbReference type="EMBL" id="RUS85118.1"/>
    </source>
</evidence>
<comment type="caution">
    <text evidence="1">The sequence shown here is derived from an EMBL/GenBank/DDBJ whole genome shotgun (WGS) entry which is preliminary data.</text>
</comment>
<evidence type="ECO:0000313" key="2">
    <source>
        <dbReference type="Proteomes" id="UP000271974"/>
    </source>
</evidence>
<accession>A0A433TUE9</accession>
<dbReference type="OrthoDB" id="413313at2759"/>
<dbReference type="AlphaFoldDB" id="A0A433TUE9"/>
<dbReference type="EMBL" id="RQTK01000181">
    <property type="protein sequence ID" value="RUS85118.1"/>
    <property type="molecule type" value="Genomic_DNA"/>
</dbReference>
<dbReference type="PANTHER" id="PTHR10974">
    <property type="entry name" value="FI08016P-RELATED"/>
    <property type="match status" value="1"/>
</dbReference>